<dbReference type="Pfam" id="PF00041">
    <property type="entry name" value="fn3"/>
    <property type="match status" value="5"/>
</dbReference>
<evidence type="ECO:0008006" key="9">
    <source>
        <dbReference type="Google" id="ProtNLM"/>
    </source>
</evidence>
<keyword evidence="3" id="KW-0393">Immunoglobulin domain</keyword>
<dbReference type="PANTHER" id="PTHR13817">
    <property type="entry name" value="TITIN"/>
    <property type="match status" value="1"/>
</dbReference>
<dbReference type="CDD" id="cd00096">
    <property type="entry name" value="Ig"/>
    <property type="match status" value="1"/>
</dbReference>
<dbReference type="InterPro" id="IPR013098">
    <property type="entry name" value="Ig_I-set"/>
</dbReference>
<dbReference type="Pfam" id="PF07679">
    <property type="entry name" value="I-set"/>
    <property type="match status" value="3"/>
</dbReference>
<dbReference type="FunFam" id="2.60.40.10:FF:000029">
    <property type="entry name" value="Myomesin 1"/>
    <property type="match status" value="3"/>
</dbReference>
<dbReference type="EMBL" id="JAFBMS010000108">
    <property type="protein sequence ID" value="KAG9335832.1"/>
    <property type="molecule type" value="Genomic_DNA"/>
</dbReference>
<dbReference type="GO" id="GO:0055013">
    <property type="term" value="P:cardiac muscle cell development"/>
    <property type="evidence" value="ECO:0007669"/>
    <property type="project" value="UniProtKB-ARBA"/>
</dbReference>
<organism evidence="7 8">
    <name type="scientific">Albula glossodonta</name>
    <name type="common">roundjaw bonefish</name>
    <dbReference type="NCBI Taxonomy" id="121402"/>
    <lineage>
        <taxon>Eukaryota</taxon>
        <taxon>Metazoa</taxon>
        <taxon>Chordata</taxon>
        <taxon>Craniata</taxon>
        <taxon>Vertebrata</taxon>
        <taxon>Euteleostomi</taxon>
        <taxon>Actinopterygii</taxon>
        <taxon>Neopterygii</taxon>
        <taxon>Teleostei</taxon>
        <taxon>Albuliformes</taxon>
        <taxon>Albulidae</taxon>
        <taxon>Albula</taxon>
    </lineage>
</organism>
<evidence type="ECO:0000256" key="3">
    <source>
        <dbReference type="ARBA" id="ARBA00023319"/>
    </source>
</evidence>
<sequence length="1381" mass="152951">MLQSTHRQVEYIAIQQEAEMMSAKKPYPEELGRSPDFLVTLRSHTVWEKLPVKLFCTVQGHPTPVVKWLKDGVVINRLKAPGKYMMESKYGVHSLVISRCEVTDSGLYSAVATNLHGSVSTEATILVKRARGDEEPAPPSLFPCQGKRNSALPPHPTHIPALSNIHHSKLDITLLDKFGVTFGSEGETVSLTCKMILNPDLANLQPEVMWYRDAHLLKESKWVEMKCGGGAAQLTLPHLNKDDEGLYTIRMWTKSGTTEHSAYLFVKDAAAQVAGAPGAPMDLKVHDVNQDYVFLTWKAPNITTEGPIIGYFIDRRESGSEAWVQCNDSPVKICKYPVNGLTLGHSYHFRVLIKLGGSREIVLHQDDLEGHVKIPGPPTNLHASETNNSFIVLSWDPPHPRGREPVWYLIEKSVADSGAWQRLNTGVLLKSPRYPVFDLEDGKQYLFRVFTVNKYGTSEASAPAGPIKKQEPQAPGQVVATRNSRTSAFVQWDPPKNPNKLIGYYIDACAAGTKTWVPCNHKPYKHTRFVVHGLTGGETYTFRVQAVNDSGLSDESQESAPLLVEAALTTPSSPYGITLLSCDGESMTLGWKRPKYSGGSKVNAYYIDQREVSDLHWKEVNVPPITERIAKVDNLKAGAFYEFKIKAGNLAGVGLASEPSAHFHCEAWDMAEPGPSHDLSFCEVRNSSLVIQWKAPVYTGQSAVTGYFVDMRKVGSAEWTTMNEAAVAHRYLKVSGLEKGETYVFRVRATNAEGVGKASDDSEPVCAKALPGTKEIHCGVDEETGDIYMSFEACEFTEISKFVWSKSYKEISDTSRATTETKVNHSKLIFANPDEADLGTYSVAVTETDGVSASHTLTAEDLEKMLELSYAIRHPIVPLKTGLAYEILERGRVRFWVQALKLSSAASYRFIVNDKEVTSSESQKISHNAASGIIEMVVERFTKESEGTYTIQIHDGKAKTQSSLVLVGDVFKAALKEAEFQRKEYIRKQGPHFQEYISFHVEEDCTVMLVCKVANVKKETTFHWFKDDEEIVLDVPANPMSGTCSLPIPLFSRKDQGIYKATLSDDRGKDASLFDISGKVFEDIINDIAHIAGSSASELMLQCTPEGIRIQCYMKYYTEEMRTHWFHKESKISSSEKMRIGGTSEMAWMQICEPTEKDKGHYSIEILDAKTSHTRTFDLSGQGKAAAFAEKRNRTAFRICDFAMLMRFDVLTLSLTCTVWGDPSPEVTWFKNEQEVVSDDHNLISFESGKFASLTIKTVTSEDSGKYSINVRNKYGGEFVEITVSVYREGEEIPEPKLGQMTRPAAPPKAQAPPPQAAKSPTPSRAKSPTPPVGAKSPTPPVGAKSPTPTRAKSPTPPPSLGSKSPTPPRSMKSPTPPRKK</sequence>
<dbReference type="SUPFAM" id="SSF48726">
    <property type="entry name" value="Immunoglobulin"/>
    <property type="match status" value="4"/>
</dbReference>
<dbReference type="PRINTS" id="PR00014">
    <property type="entry name" value="FNTYPEIII"/>
</dbReference>
<dbReference type="GO" id="GO:0003007">
    <property type="term" value="P:heart morphogenesis"/>
    <property type="evidence" value="ECO:0007669"/>
    <property type="project" value="UniProtKB-ARBA"/>
</dbReference>
<dbReference type="SMART" id="SM00409">
    <property type="entry name" value="IG"/>
    <property type="match status" value="5"/>
</dbReference>
<evidence type="ECO:0000259" key="6">
    <source>
        <dbReference type="PROSITE" id="PS50853"/>
    </source>
</evidence>
<accession>A0A8T2NDQ2</accession>
<dbReference type="PROSITE" id="PS50835">
    <property type="entry name" value="IG_LIKE"/>
    <property type="match status" value="4"/>
</dbReference>
<feature type="domain" description="Ig-like" evidence="5">
    <location>
        <begin position="160"/>
        <end position="248"/>
    </location>
</feature>
<dbReference type="OrthoDB" id="504170at2759"/>
<dbReference type="FunFam" id="2.60.40.10:FF:000670">
    <property type="entry name" value="Myomesin 2"/>
    <property type="match status" value="1"/>
</dbReference>
<proteinExistence type="predicted"/>
<feature type="domain" description="Fibronectin type-III" evidence="6">
    <location>
        <begin position="377"/>
        <end position="472"/>
    </location>
</feature>
<dbReference type="PANTHER" id="PTHR13817:SF22">
    <property type="entry name" value="MYOMESIN-2"/>
    <property type="match status" value="1"/>
</dbReference>
<dbReference type="InterPro" id="IPR003599">
    <property type="entry name" value="Ig_sub"/>
</dbReference>
<dbReference type="FunFam" id="2.60.40.10:FF:000233">
    <property type="entry name" value="Myomesin 1"/>
    <property type="match status" value="1"/>
</dbReference>
<dbReference type="InterPro" id="IPR003961">
    <property type="entry name" value="FN3_dom"/>
</dbReference>
<comment type="caution">
    <text evidence="7">The sequence shown here is derived from an EMBL/GenBank/DDBJ whole genome shotgun (WGS) entry which is preliminary data.</text>
</comment>
<dbReference type="FunFam" id="2.60.40.10:FF:000134">
    <property type="entry name" value="Myomesin 1"/>
    <property type="match status" value="1"/>
</dbReference>
<dbReference type="GO" id="GO:0005198">
    <property type="term" value="F:structural molecule activity"/>
    <property type="evidence" value="ECO:0007669"/>
    <property type="project" value="UniProtKB-ARBA"/>
</dbReference>
<dbReference type="InterPro" id="IPR003598">
    <property type="entry name" value="Ig_sub2"/>
</dbReference>
<dbReference type="Gene3D" id="2.60.40.10">
    <property type="entry name" value="Immunoglobulins"/>
    <property type="match status" value="12"/>
</dbReference>
<feature type="domain" description="Fibronectin type-III" evidence="6">
    <location>
        <begin position="279"/>
        <end position="375"/>
    </location>
</feature>
<feature type="domain" description="Ig-like" evidence="5">
    <location>
        <begin position="1212"/>
        <end position="1285"/>
    </location>
</feature>
<keyword evidence="8" id="KW-1185">Reference proteome</keyword>
<feature type="domain" description="Ig-like" evidence="5">
    <location>
        <begin position="35"/>
        <end position="126"/>
    </location>
</feature>
<feature type="domain" description="Ig-like" evidence="5">
    <location>
        <begin position="991"/>
        <end position="1077"/>
    </location>
</feature>
<dbReference type="FunFam" id="2.60.40.10:FF:000197">
    <property type="entry name" value="Myomesin 1"/>
    <property type="match status" value="1"/>
</dbReference>
<keyword evidence="2" id="KW-0514">Muscle protein</keyword>
<dbReference type="FunFam" id="2.60.40.10:FF:000179">
    <property type="entry name" value="Myomesin 2"/>
    <property type="match status" value="1"/>
</dbReference>
<keyword evidence="1" id="KW-0677">Repeat</keyword>
<dbReference type="SMART" id="SM00408">
    <property type="entry name" value="IGc2"/>
    <property type="match status" value="4"/>
</dbReference>
<dbReference type="FunFam" id="2.60.40.10:FF:000222">
    <property type="entry name" value="Myomesin 1"/>
    <property type="match status" value="1"/>
</dbReference>
<dbReference type="SUPFAM" id="SSF49265">
    <property type="entry name" value="Fibronectin type III"/>
    <property type="match status" value="3"/>
</dbReference>
<dbReference type="SMART" id="SM00060">
    <property type="entry name" value="FN3"/>
    <property type="match status" value="5"/>
</dbReference>
<dbReference type="FunFam" id="2.60.40.10:FF:000069">
    <property type="entry name" value="Alpha-protein kinase 3"/>
    <property type="match status" value="1"/>
</dbReference>
<dbReference type="PROSITE" id="PS50853">
    <property type="entry name" value="FN3"/>
    <property type="match status" value="5"/>
</dbReference>
<evidence type="ECO:0000256" key="2">
    <source>
        <dbReference type="ARBA" id="ARBA00023179"/>
    </source>
</evidence>
<dbReference type="InterPro" id="IPR036116">
    <property type="entry name" value="FN3_sf"/>
</dbReference>
<name>A0A8T2NDQ2_9TELE</name>
<dbReference type="InterPro" id="IPR013783">
    <property type="entry name" value="Ig-like_fold"/>
</dbReference>
<dbReference type="InterPro" id="IPR007110">
    <property type="entry name" value="Ig-like_dom"/>
</dbReference>
<dbReference type="InterPro" id="IPR036179">
    <property type="entry name" value="Ig-like_dom_sf"/>
</dbReference>
<feature type="domain" description="Fibronectin type-III" evidence="6">
    <location>
        <begin position="570"/>
        <end position="668"/>
    </location>
</feature>
<feature type="region of interest" description="Disordered" evidence="4">
    <location>
        <begin position="1293"/>
        <end position="1381"/>
    </location>
</feature>
<reference evidence="7" key="1">
    <citation type="thesis" date="2021" institute="BYU ScholarsArchive" country="Provo, UT, USA">
        <title>Applications of and Algorithms for Genome Assembly and Genomic Analyses with an Emphasis on Marine Teleosts.</title>
        <authorList>
            <person name="Pickett B.D."/>
        </authorList>
    </citation>
    <scope>NUCLEOTIDE SEQUENCE</scope>
    <source>
        <strain evidence="7">HI-2016</strain>
    </source>
</reference>
<dbReference type="InterPro" id="IPR050964">
    <property type="entry name" value="Striated_Muscle_Regulatory"/>
</dbReference>
<feature type="domain" description="Fibronectin type-III" evidence="6">
    <location>
        <begin position="675"/>
        <end position="772"/>
    </location>
</feature>
<evidence type="ECO:0000313" key="7">
    <source>
        <dbReference type="EMBL" id="KAG9335832.1"/>
    </source>
</evidence>
<evidence type="ECO:0000313" key="8">
    <source>
        <dbReference type="Proteomes" id="UP000824540"/>
    </source>
</evidence>
<evidence type="ECO:0000259" key="5">
    <source>
        <dbReference type="PROSITE" id="PS50835"/>
    </source>
</evidence>
<feature type="domain" description="Fibronectin type-III" evidence="6">
    <location>
        <begin position="474"/>
        <end position="567"/>
    </location>
</feature>
<evidence type="ECO:0000256" key="4">
    <source>
        <dbReference type="SAM" id="MobiDB-lite"/>
    </source>
</evidence>
<gene>
    <name evidence="7" type="ORF">JZ751_003586</name>
</gene>
<dbReference type="Proteomes" id="UP000824540">
    <property type="component" value="Unassembled WGS sequence"/>
</dbReference>
<protein>
    <recommendedName>
        <fullName evidence="9">Myomesin 2</fullName>
    </recommendedName>
</protein>
<dbReference type="CDD" id="cd00063">
    <property type="entry name" value="FN3"/>
    <property type="match status" value="5"/>
</dbReference>
<dbReference type="FunFam" id="2.60.40.10:FF:000107">
    <property type="entry name" value="Myosin, light chain kinase a"/>
    <property type="match status" value="1"/>
</dbReference>
<evidence type="ECO:0000256" key="1">
    <source>
        <dbReference type="ARBA" id="ARBA00022737"/>
    </source>
</evidence>
<feature type="compositionally biased region" description="Pro residues" evidence="4">
    <location>
        <begin position="1305"/>
        <end position="1316"/>
    </location>
</feature>